<comment type="caution">
    <text evidence="1">The sequence shown here is derived from an EMBL/GenBank/DDBJ whole genome shotgun (WGS) entry which is preliminary data.</text>
</comment>
<protein>
    <submittedName>
        <fullName evidence="1">Uncharacterized protein</fullName>
    </submittedName>
</protein>
<dbReference type="EMBL" id="JAHRIN010036348">
    <property type="protein sequence ID" value="MEQ2204427.1"/>
    <property type="molecule type" value="Genomic_DNA"/>
</dbReference>
<sequence>ANVVEKDEAGGALMGPFSCTSGAIQKGVPTEVFLLRRVFVSCADTPAGMKIHASVILASSLSGGNALHLSIYVFLFRTKTRAAA</sequence>
<gene>
    <name evidence="1" type="ORF">XENOCAPTIV_013096</name>
</gene>
<feature type="non-terminal residue" evidence="1">
    <location>
        <position position="1"/>
    </location>
</feature>
<reference evidence="1 2" key="1">
    <citation type="submission" date="2021-06" db="EMBL/GenBank/DDBJ databases">
        <authorList>
            <person name="Palmer J.M."/>
        </authorList>
    </citation>
    <scope>NUCLEOTIDE SEQUENCE [LARGE SCALE GENOMIC DNA]</scope>
    <source>
        <strain evidence="1 2">XC_2019</strain>
        <tissue evidence="1">Muscle</tissue>
    </source>
</reference>
<proteinExistence type="predicted"/>
<dbReference type="Proteomes" id="UP001434883">
    <property type="component" value="Unassembled WGS sequence"/>
</dbReference>
<keyword evidence="2" id="KW-1185">Reference proteome</keyword>
<accession>A0ABV0RAB4</accession>
<evidence type="ECO:0000313" key="1">
    <source>
        <dbReference type="EMBL" id="MEQ2204427.1"/>
    </source>
</evidence>
<organism evidence="1 2">
    <name type="scientific">Xenoophorus captivus</name>
    <dbReference type="NCBI Taxonomy" id="1517983"/>
    <lineage>
        <taxon>Eukaryota</taxon>
        <taxon>Metazoa</taxon>
        <taxon>Chordata</taxon>
        <taxon>Craniata</taxon>
        <taxon>Vertebrata</taxon>
        <taxon>Euteleostomi</taxon>
        <taxon>Actinopterygii</taxon>
        <taxon>Neopterygii</taxon>
        <taxon>Teleostei</taxon>
        <taxon>Neoteleostei</taxon>
        <taxon>Acanthomorphata</taxon>
        <taxon>Ovalentaria</taxon>
        <taxon>Atherinomorphae</taxon>
        <taxon>Cyprinodontiformes</taxon>
        <taxon>Goodeidae</taxon>
        <taxon>Xenoophorus</taxon>
    </lineage>
</organism>
<name>A0ABV0RAB4_9TELE</name>
<evidence type="ECO:0000313" key="2">
    <source>
        <dbReference type="Proteomes" id="UP001434883"/>
    </source>
</evidence>